<proteinExistence type="inferred from homology"/>
<dbReference type="InterPro" id="IPR013658">
    <property type="entry name" value="SGL"/>
</dbReference>
<accession>A0ABU2XVZ6</accession>
<keyword evidence="3" id="KW-0732">Signal</keyword>
<evidence type="ECO:0000313" key="5">
    <source>
        <dbReference type="EMBL" id="MDT0549987.1"/>
    </source>
</evidence>
<sequence length="364" mass="37747">MAFSHAVNRGATRLGRRRRSIIAVSLAGAALAAACITGASAESPEPGHANGPATATAGKTINAHLFAQVAPLDPPGPLGHITALEGPAFGPDGKLYMVHSTAPAGRPSVIALDVRTREIKGIHQASTSMYTSLQFSPADGRIYLTDLNGKIDRMNPDGTGFTNVVSGDVLGRPLAADDIAFDRDGSLFVTDFQGTPWNPTGRVIRFDPDGTHPTLLMDGLAGANGISFDPTYSALWVSEFRAGRTDYLPLSADHKSVVDPSVGMYGNEGVGGFDSNAVDADGNIYQAAFGDGKIYVYSPHGALLATIVVPQTMPAPELLTTNLVIRPKTHDGYLVVGGDNGGFVYTFRALGLGDAQSNGGGAGA</sequence>
<organism evidence="5 6">
    <name type="scientific">Streptomyces lonegramiae</name>
    <dbReference type="NCBI Taxonomy" id="3075524"/>
    <lineage>
        <taxon>Bacteria</taxon>
        <taxon>Bacillati</taxon>
        <taxon>Actinomycetota</taxon>
        <taxon>Actinomycetes</taxon>
        <taxon>Kitasatosporales</taxon>
        <taxon>Streptomycetaceae</taxon>
        <taxon>Streptomyces</taxon>
    </lineage>
</organism>
<dbReference type="Gene3D" id="2.120.10.30">
    <property type="entry name" value="TolB, C-terminal domain"/>
    <property type="match status" value="1"/>
</dbReference>
<evidence type="ECO:0000256" key="1">
    <source>
        <dbReference type="ARBA" id="ARBA00008853"/>
    </source>
</evidence>
<dbReference type="InterPro" id="IPR011042">
    <property type="entry name" value="6-blade_b-propeller_TolB-like"/>
</dbReference>
<gene>
    <name evidence="5" type="ORF">RND15_46200</name>
</gene>
<dbReference type="EMBL" id="JAVRFD010000040">
    <property type="protein sequence ID" value="MDT0549987.1"/>
    <property type="molecule type" value="Genomic_DNA"/>
</dbReference>
<evidence type="ECO:0000256" key="3">
    <source>
        <dbReference type="SAM" id="SignalP"/>
    </source>
</evidence>
<evidence type="ECO:0000259" key="4">
    <source>
        <dbReference type="Pfam" id="PF08450"/>
    </source>
</evidence>
<dbReference type="RefSeq" id="WP_311730563.1">
    <property type="nucleotide sequence ID" value="NZ_JAVRFD010000040.1"/>
</dbReference>
<feature type="signal peptide" evidence="3">
    <location>
        <begin position="1"/>
        <end position="41"/>
    </location>
</feature>
<reference evidence="5" key="1">
    <citation type="submission" date="2024-05" db="EMBL/GenBank/DDBJ databases">
        <title>30 novel species of actinomycetes from the DSMZ collection.</title>
        <authorList>
            <person name="Nouioui I."/>
        </authorList>
    </citation>
    <scope>NUCLEOTIDE SEQUENCE</scope>
    <source>
        <strain evidence="5">DSM 41529</strain>
    </source>
</reference>
<dbReference type="Pfam" id="PF08450">
    <property type="entry name" value="SGL"/>
    <property type="match status" value="1"/>
</dbReference>
<dbReference type="PANTHER" id="PTHR47572">
    <property type="entry name" value="LIPOPROTEIN-RELATED"/>
    <property type="match status" value="1"/>
</dbReference>
<comment type="similarity">
    <text evidence="1">Belongs to the SMP-30/CGR1 family.</text>
</comment>
<feature type="domain" description="SMP-30/Gluconolactonase/LRE-like region" evidence="4">
    <location>
        <begin position="125"/>
        <end position="314"/>
    </location>
</feature>
<dbReference type="InterPro" id="IPR051262">
    <property type="entry name" value="SMP-30/CGR1_Lactonase"/>
</dbReference>
<keyword evidence="6" id="KW-1185">Reference proteome</keyword>
<dbReference type="PANTHER" id="PTHR47572:SF4">
    <property type="entry name" value="LACTONASE DRP35"/>
    <property type="match status" value="1"/>
</dbReference>
<dbReference type="SUPFAM" id="SSF63829">
    <property type="entry name" value="Calcium-dependent phosphotriesterase"/>
    <property type="match status" value="1"/>
</dbReference>
<dbReference type="Proteomes" id="UP001180754">
    <property type="component" value="Unassembled WGS sequence"/>
</dbReference>
<evidence type="ECO:0000313" key="6">
    <source>
        <dbReference type="Proteomes" id="UP001180754"/>
    </source>
</evidence>
<evidence type="ECO:0000256" key="2">
    <source>
        <dbReference type="ARBA" id="ARBA00022801"/>
    </source>
</evidence>
<keyword evidence="2" id="KW-0378">Hydrolase</keyword>
<feature type="chain" id="PRO_5045607338" evidence="3">
    <location>
        <begin position="42"/>
        <end position="364"/>
    </location>
</feature>
<comment type="caution">
    <text evidence="5">The sequence shown here is derived from an EMBL/GenBank/DDBJ whole genome shotgun (WGS) entry which is preliminary data.</text>
</comment>
<protein>
    <submittedName>
        <fullName evidence="5">SMP-30/gluconolactonase/LRE family protein</fullName>
    </submittedName>
</protein>
<name>A0ABU2XVZ6_9ACTN</name>